<dbReference type="GO" id="GO:0005737">
    <property type="term" value="C:cytoplasm"/>
    <property type="evidence" value="ECO:0007669"/>
    <property type="project" value="UniProtKB-SubCell"/>
</dbReference>
<comment type="cofactor">
    <cofactor evidence="3">
        <name>Zn(2+)</name>
        <dbReference type="ChEBI" id="CHEBI:29105"/>
    </cofactor>
    <text evidence="3">Binds 1 zinc ion per subunit.</text>
</comment>
<comment type="function">
    <text evidence="3">NAD-dependent lysine deacetylase and desuccinylase that specifically removes acetyl and succinyl groups on target proteins. Modulates the activities of several proteins which are inactive in their acylated form.</text>
</comment>
<dbReference type="GO" id="GO:0008270">
    <property type="term" value="F:zinc ion binding"/>
    <property type="evidence" value="ECO:0007669"/>
    <property type="project" value="UniProtKB-UniRule"/>
</dbReference>
<comment type="catalytic activity">
    <reaction evidence="3">
        <text>N(6)-acetyl-L-lysyl-[protein] + NAD(+) + H2O = 2''-O-acetyl-ADP-D-ribose + nicotinamide + L-lysyl-[protein]</text>
        <dbReference type="Rhea" id="RHEA:43636"/>
        <dbReference type="Rhea" id="RHEA-COMP:9752"/>
        <dbReference type="Rhea" id="RHEA-COMP:10731"/>
        <dbReference type="ChEBI" id="CHEBI:15377"/>
        <dbReference type="ChEBI" id="CHEBI:17154"/>
        <dbReference type="ChEBI" id="CHEBI:29969"/>
        <dbReference type="ChEBI" id="CHEBI:57540"/>
        <dbReference type="ChEBI" id="CHEBI:61930"/>
        <dbReference type="ChEBI" id="CHEBI:83767"/>
        <dbReference type="EC" id="2.3.1.286"/>
    </reaction>
</comment>
<accession>A0A4R3NYJ9</accession>
<evidence type="ECO:0000313" key="7">
    <source>
        <dbReference type="Proteomes" id="UP000295097"/>
    </source>
</evidence>
<dbReference type="EC" id="2.3.1.286" evidence="3"/>
<keyword evidence="2 3" id="KW-0520">NAD</keyword>
<comment type="subcellular location">
    <subcellularLocation>
        <location evidence="3">Cytoplasm</location>
    </subcellularLocation>
</comment>
<dbReference type="InterPro" id="IPR026590">
    <property type="entry name" value="Ssirtuin_cat_dom"/>
</dbReference>
<feature type="binding site" evidence="3">
    <location>
        <position position="58"/>
    </location>
    <ligand>
        <name>substrate</name>
    </ligand>
</feature>
<dbReference type="InterPro" id="IPR003000">
    <property type="entry name" value="Sirtuin"/>
</dbReference>
<feature type="active site" description="Proton acceptor" evidence="3 4">
    <location>
        <position position="111"/>
    </location>
</feature>
<dbReference type="InterPro" id="IPR026591">
    <property type="entry name" value="Sirtuin_cat_small_dom_sf"/>
</dbReference>
<dbReference type="SUPFAM" id="SSF52467">
    <property type="entry name" value="DHS-like NAD/FAD-binding domain"/>
    <property type="match status" value="1"/>
</dbReference>
<dbReference type="HAMAP" id="MF_01121">
    <property type="entry name" value="Sirtuin_ClassIII"/>
    <property type="match status" value="1"/>
</dbReference>
<keyword evidence="7" id="KW-1185">Reference proteome</keyword>
<protein>
    <recommendedName>
        <fullName evidence="3">NAD-dependent protein deacylase</fullName>
        <ecNumber evidence="3">2.3.1.286</ecNumber>
    </recommendedName>
    <alternativeName>
        <fullName evidence="3">Regulatory protein SIR2 homolog</fullName>
    </alternativeName>
</protein>
<name>A0A4R3NYJ9_9HYPH</name>
<evidence type="ECO:0000256" key="3">
    <source>
        <dbReference type="HAMAP-Rule" id="MF_01121"/>
    </source>
</evidence>
<dbReference type="EMBL" id="SMAR01000001">
    <property type="protein sequence ID" value="TCT45045.1"/>
    <property type="molecule type" value="Genomic_DNA"/>
</dbReference>
<dbReference type="GO" id="GO:0036054">
    <property type="term" value="F:protein-malonyllysine demalonylase activity"/>
    <property type="evidence" value="ECO:0007669"/>
    <property type="project" value="InterPro"/>
</dbReference>
<proteinExistence type="inferred from homology"/>
<feature type="binding site" evidence="3 4">
    <location>
        <position position="141"/>
    </location>
    <ligand>
        <name>Zn(2+)</name>
        <dbReference type="ChEBI" id="CHEBI:29105"/>
    </ligand>
</feature>
<keyword evidence="3" id="KW-0963">Cytoplasm</keyword>
<sequence length="237" mass="25756">MSISPKASIVILTGAGISAESGLATFRDQGGLWADHDIRDVATPEGFARNPDLVFDFYNMRRREARKAQPNAAHYALARLENDWPGNVLLVTQNVDDLHERAGSKNIIHMHGALNSALCFECGSRQSWSGDLDQGTICSNCSRPGLRPDIVWFGEIPYHMEDIGEALAQSGLFISIGTSGTVYPAAGFVMEAGMHEAHTIEINLEATGNTLFQECYEGKAATAVPEYVESLLTGLNR</sequence>
<evidence type="ECO:0000313" key="6">
    <source>
        <dbReference type="EMBL" id="TCT45045.1"/>
    </source>
</evidence>
<reference evidence="6 7" key="1">
    <citation type="submission" date="2019-03" db="EMBL/GenBank/DDBJ databases">
        <title>Freshwater and sediment microbial communities from various areas in North America, analyzing microbe dynamics in response to fracking.</title>
        <authorList>
            <person name="Lamendella R."/>
        </authorList>
    </citation>
    <scope>NUCLEOTIDE SEQUENCE [LARGE SCALE GENOMIC DNA]</scope>
    <source>
        <strain evidence="6 7">175.2</strain>
    </source>
</reference>
<feature type="binding site" evidence="3">
    <location>
        <position position="220"/>
    </location>
    <ligand>
        <name>NAD(+)</name>
        <dbReference type="ChEBI" id="CHEBI:57540"/>
    </ligand>
</feature>
<dbReference type="CDD" id="cd01412">
    <property type="entry name" value="SIRT5_Af1_CobB"/>
    <property type="match status" value="1"/>
</dbReference>
<dbReference type="GO" id="GO:0017136">
    <property type="term" value="F:histone deacetylase activity, NAD-dependent"/>
    <property type="evidence" value="ECO:0007669"/>
    <property type="project" value="TreeGrafter"/>
</dbReference>
<evidence type="ECO:0000256" key="4">
    <source>
        <dbReference type="PROSITE-ProRule" id="PRU00236"/>
    </source>
</evidence>
<dbReference type="PANTHER" id="PTHR11085">
    <property type="entry name" value="NAD-DEPENDENT PROTEIN DEACYLASE SIRTUIN-5, MITOCHONDRIAL-RELATED"/>
    <property type="match status" value="1"/>
</dbReference>
<dbReference type="InterPro" id="IPR027546">
    <property type="entry name" value="Sirtuin_class_III"/>
</dbReference>
<evidence type="ECO:0000259" key="5">
    <source>
        <dbReference type="PROSITE" id="PS50305"/>
    </source>
</evidence>
<dbReference type="InterPro" id="IPR029035">
    <property type="entry name" value="DHS-like_NAD/FAD-binding_dom"/>
</dbReference>
<dbReference type="Gene3D" id="3.30.1600.10">
    <property type="entry name" value="SIR2/SIRT2 'Small Domain"/>
    <property type="match status" value="1"/>
</dbReference>
<dbReference type="Proteomes" id="UP000295097">
    <property type="component" value="Unassembled WGS sequence"/>
</dbReference>
<feature type="binding site" evidence="3">
    <location>
        <begin position="14"/>
        <end position="33"/>
    </location>
    <ligand>
        <name>NAD(+)</name>
        <dbReference type="ChEBI" id="CHEBI:57540"/>
    </ligand>
</feature>
<evidence type="ECO:0000256" key="1">
    <source>
        <dbReference type="ARBA" id="ARBA00022679"/>
    </source>
</evidence>
<feature type="binding site" evidence="3">
    <location>
        <begin position="177"/>
        <end position="179"/>
    </location>
    <ligand>
        <name>NAD(+)</name>
        <dbReference type="ChEBI" id="CHEBI:57540"/>
    </ligand>
</feature>
<dbReference type="GO" id="GO:0036055">
    <property type="term" value="F:protein-succinyllysine desuccinylase activity"/>
    <property type="evidence" value="ECO:0007669"/>
    <property type="project" value="UniProtKB-UniRule"/>
</dbReference>
<feature type="binding site" evidence="3">
    <location>
        <position position="61"/>
    </location>
    <ligand>
        <name>substrate</name>
    </ligand>
</feature>
<feature type="binding site" evidence="3 4">
    <location>
        <position position="138"/>
    </location>
    <ligand>
        <name>Zn(2+)</name>
        <dbReference type="ChEBI" id="CHEBI:29105"/>
    </ligand>
</feature>
<feature type="binding site" evidence="3">
    <location>
        <begin position="203"/>
        <end position="205"/>
    </location>
    <ligand>
        <name>NAD(+)</name>
        <dbReference type="ChEBI" id="CHEBI:57540"/>
    </ligand>
</feature>
<organism evidence="6 7">
    <name type="scientific">Martelella mediterranea</name>
    <dbReference type="NCBI Taxonomy" id="293089"/>
    <lineage>
        <taxon>Bacteria</taxon>
        <taxon>Pseudomonadati</taxon>
        <taxon>Pseudomonadota</taxon>
        <taxon>Alphaproteobacteria</taxon>
        <taxon>Hyphomicrobiales</taxon>
        <taxon>Aurantimonadaceae</taxon>
        <taxon>Martelella</taxon>
    </lineage>
</organism>
<feature type="binding site" evidence="3 4">
    <location>
        <position position="122"/>
    </location>
    <ligand>
        <name>Zn(2+)</name>
        <dbReference type="ChEBI" id="CHEBI:29105"/>
    </ligand>
</feature>
<dbReference type="PANTHER" id="PTHR11085:SF4">
    <property type="entry name" value="NAD-DEPENDENT PROTEIN DEACYLASE"/>
    <property type="match status" value="1"/>
</dbReference>
<comment type="catalytic activity">
    <reaction evidence="3">
        <text>N(6)-succinyl-L-lysyl-[protein] + NAD(+) + H2O = 2''-O-succinyl-ADP-D-ribose + nicotinamide + L-lysyl-[protein]</text>
        <dbReference type="Rhea" id="RHEA:47668"/>
        <dbReference type="Rhea" id="RHEA-COMP:9752"/>
        <dbReference type="Rhea" id="RHEA-COMP:11877"/>
        <dbReference type="ChEBI" id="CHEBI:15377"/>
        <dbReference type="ChEBI" id="CHEBI:17154"/>
        <dbReference type="ChEBI" id="CHEBI:29969"/>
        <dbReference type="ChEBI" id="CHEBI:57540"/>
        <dbReference type="ChEBI" id="CHEBI:87830"/>
        <dbReference type="ChEBI" id="CHEBI:87832"/>
    </reaction>
</comment>
<dbReference type="OrthoDB" id="9800582at2"/>
<keyword evidence="1" id="KW-0808">Transferase</keyword>
<keyword evidence="3 4" id="KW-0862">Zinc</keyword>
<dbReference type="AlphaFoldDB" id="A0A4R3NYJ9"/>
<dbReference type="GO" id="GO:0070403">
    <property type="term" value="F:NAD+ binding"/>
    <property type="evidence" value="ECO:0007669"/>
    <property type="project" value="UniProtKB-UniRule"/>
</dbReference>
<dbReference type="InterPro" id="IPR050134">
    <property type="entry name" value="NAD-dep_sirtuin_deacylases"/>
</dbReference>
<evidence type="ECO:0000256" key="2">
    <source>
        <dbReference type="ARBA" id="ARBA00023027"/>
    </source>
</evidence>
<dbReference type="RefSeq" id="WP_132307562.1">
    <property type="nucleotide sequence ID" value="NZ_SMAR01000001.1"/>
</dbReference>
<feature type="binding site" evidence="3">
    <location>
        <begin position="93"/>
        <end position="96"/>
    </location>
    <ligand>
        <name>NAD(+)</name>
        <dbReference type="ChEBI" id="CHEBI:57540"/>
    </ligand>
</feature>
<dbReference type="PROSITE" id="PS50305">
    <property type="entry name" value="SIRTUIN"/>
    <property type="match status" value="1"/>
</dbReference>
<comment type="domain">
    <text evidence="3">2 residues (Tyr-58 and Arg-61) present in a large hydrophobic pocket are probably involved in substrate specificity. They are important for desuccinylation activity, but dispensable for deacetylation activity.</text>
</comment>
<feature type="domain" description="Deacetylase sirtuin-type" evidence="5">
    <location>
        <begin position="1"/>
        <end position="234"/>
    </location>
</feature>
<dbReference type="Pfam" id="PF02146">
    <property type="entry name" value="SIR2"/>
    <property type="match status" value="1"/>
</dbReference>
<gene>
    <name evidence="3" type="primary">cobB</name>
    <name evidence="6" type="ORF">EDC90_1001185</name>
</gene>
<comment type="caution">
    <text evidence="6">The sequence shown here is derived from an EMBL/GenBank/DDBJ whole genome shotgun (WGS) entry which is preliminary data.</text>
</comment>
<dbReference type="Gene3D" id="3.40.50.1220">
    <property type="entry name" value="TPP-binding domain"/>
    <property type="match status" value="1"/>
</dbReference>
<feature type="binding site" evidence="3 4">
    <location>
        <position position="119"/>
    </location>
    <ligand>
        <name>Zn(2+)</name>
        <dbReference type="ChEBI" id="CHEBI:29105"/>
    </ligand>
</feature>
<keyword evidence="3 4" id="KW-0479">Metal-binding</keyword>
<comment type="similarity">
    <text evidence="3">Belongs to the sirtuin family. Class III subfamily.</text>
</comment>